<evidence type="ECO:0000313" key="2">
    <source>
        <dbReference type="Proteomes" id="UP000263957"/>
    </source>
</evidence>
<sequence length="78" mass="9033">MQDRNEVTILLGAEVVFRLGGLHLMLIELHEKPRKGVNLTLALEFEHADSRAWGDQPGITRPQTASYRSVRYRSMRWN</sequence>
<organism evidence="1 2">
    <name type="scientific">Hyphomonas atlantica</name>
    <dbReference type="NCBI Taxonomy" id="1280948"/>
    <lineage>
        <taxon>Bacteria</taxon>
        <taxon>Pseudomonadati</taxon>
        <taxon>Pseudomonadota</taxon>
        <taxon>Alphaproteobacteria</taxon>
        <taxon>Hyphomonadales</taxon>
        <taxon>Hyphomonadaceae</taxon>
        <taxon>Hyphomonas</taxon>
    </lineage>
</organism>
<gene>
    <name evidence="1" type="ORF">DD728_00935</name>
</gene>
<name>A0A356W398_9PROT</name>
<accession>A0A356W398</accession>
<proteinExistence type="predicted"/>
<protein>
    <submittedName>
        <fullName evidence="1">Uncharacterized protein</fullName>
    </submittedName>
</protein>
<reference evidence="1 2" key="1">
    <citation type="journal article" date="2018" name="Nat. Biotechnol.">
        <title>A standardized bacterial taxonomy based on genome phylogeny substantially revises the tree of life.</title>
        <authorList>
            <person name="Parks D.H."/>
            <person name="Chuvochina M."/>
            <person name="Waite D.W."/>
            <person name="Rinke C."/>
            <person name="Skarshewski A."/>
            <person name="Chaumeil P.A."/>
            <person name="Hugenholtz P."/>
        </authorList>
    </citation>
    <scope>NUCLEOTIDE SEQUENCE [LARGE SCALE GENOMIC DNA]</scope>
    <source>
        <strain evidence="1">UBA10378</strain>
    </source>
</reference>
<dbReference type="SUPFAM" id="SSF110087">
    <property type="entry name" value="DR1885-like metal-binding protein"/>
    <property type="match status" value="1"/>
</dbReference>
<comment type="caution">
    <text evidence="1">The sequence shown here is derived from an EMBL/GenBank/DDBJ whole genome shotgun (WGS) entry which is preliminary data.</text>
</comment>
<dbReference type="Proteomes" id="UP000263957">
    <property type="component" value="Unassembled WGS sequence"/>
</dbReference>
<dbReference type="AlphaFoldDB" id="A0A356W398"/>
<dbReference type="EMBL" id="DOGS01000023">
    <property type="protein sequence ID" value="HBQ47445.1"/>
    <property type="molecule type" value="Genomic_DNA"/>
</dbReference>
<evidence type="ECO:0000313" key="1">
    <source>
        <dbReference type="EMBL" id="HBQ47445.1"/>
    </source>
</evidence>
<dbReference type="Gene3D" id="2.60.40.1890">
    <property type="entry name" value="PCu(A)C copper chaperone"/>
    <property type="match status" value="1"/>
</dbReference>
<dbReference type="InterPro" id="IPR036182">
    <property type="entry name" value="PCuAC_sf"/>
</dbReference>